<feature type="chain" id="PRO_5047329874" evidence="1">
    <location>
        <begin position="23"/>
        <end position="558"/>
    </location>
</feature>
<dbReference type="Proteomes" id="UP001519344">
    <property type="component" value="Unassembled WGS sequence"/>
</dbReference>
<dbReference type="InterPro" id="IPR050490">
    <property type="entry name" value="Bact_solute-bd_prot1"/>
</dbReference>
<evidence type="ECO:0000313" key="3">
    <source>
        <dbReference type="Proteomes" id="UP001519344"/>
    </source>
</evidence>
<evidence type="ECO:0000256" key="1">
    <source>
        <dbReference type="SAM" id="SignalP"/>
    </source>
</evidence>
<sequence>MNQVTRRMKLLLGTTILMVALAGCTSNDKPAAAPSATGNEPAPIVEPTGTFPITKEKTTLKVMVKSSASVEDFTTNEFTKWYEDKTNVHIEWDIVPEKSAQEKLSLMLASKDYPDVIMDMGVSSAQQMMYGSEGVFLPLNKLIDKYGVETKKMFEAIPLVKDSITAPDGNIYALPQVAECSHCVLNQKMWINQTWLDKLGLKMPETTDEFYNVLKAFKEQDPNGNGKADEIPMAGSIGGSNTNVDGFLLNAFIINSPYNNAISMMVSNGKVDTAFNKPEWKEGLAYLHNLYAEGLIAPESFTQDTSQLKKLGENPDIALVGVVPATSLGNFTNIAGKGTRWLEYTAVPPLKGPQGLQQTPYNPYDVARSGNYVITSVSKHPDVAFRWADAMYNEEITMRKGYGRPDQEWRWAKPGEIGINGKPAKWFTTFDVGNLQNISWATTGPHYRTSDLRDLRALTPPSNEITLFNETKNKYEPYKQNTATIVPPLYFTSEQLGELNDLSKTINDYLKEMTARFITGDVNLDKEWNTYLQKLKGMNIDRYLQIYQDAYNAKLNKK</sequence>
<protein>
    <submittedName>
        <fullName evidence="2">Aldouronate transport system substrate-binding protein</fullName>
    </submittedName>
</protein>
<dbReference type="Gene3D" id="3.40.190.10">
    <property type="entry name" value="Periplasmic binding protein-like II"/>
    <property type="match status" value="2"/>
</dbReference>
<evidence type="ECO:0000313" key="2">
    <source>
        <dbReference type="EMBL" id="MBP1960816.1"/>
    </source>
</evidence>
<dbReference type="InterPro" id="IPR006059">
    <property type="entry name" value="SBP"/>
</dbReference>
<organism evidence="2 3">
    <name type="scientific">Paenibacillus aceris</name>
    <dbReference type="NCBI Taxonomy" id="869555"/>
    <lineage>
        <taxon>Bacteria</taxon>
        <taxon>Bacillati</taxon>
        <taxon>Bacillota</taxon>
        <taxon>Bacilli</taxon>
        <taxon>Bacillales</taxon>
        <taxon>Paenibacillaceae</taxon>
        <taxon>Paenibacillus</taxon>
    </lineage>
</organism>
<feature type="signal peptide" evidence="1">
    <location>
        <begin position="1"/>
        <end position="22"/>
    </location>
</feature>
<keyword evidence="1" id="KW-0732">Signal</keyword>
<dbReference type="Pfam" id="PF01547">
    <property type="entry name" value="SBP_bac_1"/>
    <property type="match status" value="1"/>
</dbReference>
<comment type="caution">
    <text evidence="2">The sequence shown here is derived from an EMBL/GenBank/DDBJ whole genome shotgun (WGS) entry which is preliminary data.</text>
</comment>
<name>A0ABS4HRB0_9BACL</name>
<keyword evidence="3" id="KW-1185">Reference proteome</keyword>
<dbReference type="PROSITE" id="PS51257">
    <property type="entry name" value="PROKAR_LIPOPROTEIN"/>
    <property type="match status" value="1"/>
</dbReference>
<reference evidence="2 3" key="1">
    <citation type="submission" date="2021-03" db="EMBL/GenBank/DDBJ databases">
        <title>Genomic Encyclopedia of Type Strains, Phase IV (KMG-IV): sequencing the most valuable type-strain genomes for metagenomic binning, comparative biology and taxonomic classification.</title>
        <authorList>
            <person name="Goeker M."/>
        </authorList>
    </citation>
    <scope>NUCLEOTIDE SEQUENCE [LARGE SCALE GENOMIC DNA]</scope>
    <source>
        <strain evidence="2 3">DSM 24950</strain>
    </source>
</reference>
<dbReference type="SUPFAM" id="SSF53850">
    <property type="entry name" value="Periplasmic binding protein-like II"/>
    <property type="match status" value="1"/>
</dbReference>
<dbReference type="RefSeq" id="WP_209855598.1">
    <property type="nucleotide sequence ID" value="NZ_JAGGKV010000001.1"/>
</dbReference>
<dbReference type="CDD" id="cd13581">
    <property type="entry name" value="PBP2_AlgQ_like_2"/>
    <property type="match status" value="1"/>
</dbReference>
<dbReference type="PANTHER" id="PTHR43649:SF12">
    <property type="entry name" value="DIACETYLCHITOBIOSE BINDING PROTEIN DASA"/>
    <property type="match status" value="1"/>
</dbReference>
<dbReference type="PANTHER" id="PTHR43649">
    <property type="entry name" value="ARABINOSE-BINDING PROTEIN-RELATED"/>
    <property type="match status" value="1"/>
</dbReference>
<gene>
    <name evidence="2" type="ORF">J2Z65_000010</name>
</gene>
<dbReference type="EMBL" id="JAGGKV010000001">
    <property type="protein sequence ID" value="MBP1960816.1"/>
    <property type="molecule type" value="Genomic_DNA"/>
</dbReference>
<proteinExistence type="predicted"/>
<accession>A0ABS4HRB0</accession>